<keyword evidence="4 9" id="KW-0297">G-protein coupled receptor</keyword>
<keyword evidence="5 10" id="KW-0472">Membrane</keyword>
<feature type="transmembrane region" description="Helical" evidence="10">
    <location>
        <begin position="56"/>
        <end position="76"/>
    </location>
</feature>
<dbReference type="PROSITE" id="PS00237">
    <property type="entry name" value="G_PROTEIN_RECEP_F1_1"/>
    <property type="match status" value="1"/>
</dbReference>
<feature type="transmembrane region" description="Helical" evidence="10">
    <location>
        <begin position="82"/>
        <end position="109"/>
    </location>
</feature>
<evidence type="ECO:0000256" key="6">
    <source>
        <dbReference type="ARBA" id="ARBA00023170"/>
    </source>
</evidence>
<reference evidence="12" key="1">
    <citation type="journal article" date="2023" name="Science">
        <title>Genome structures resolve the early diversification of teleost fishes.</title>
        <authorList>
            <person name="Parey E."/>
            <person name="Louis A."/>
            <person name="Montfort J."/>
            <person name="Bouchez O."/>
            <person name="Roques C."/>
            <person name="Iampietro C."/>
            <person name="Lluch J."/>
            <person name="Castinel A."/>
            <person name="Donnadieu C."/>
            <person name="Desvignes T."/>
            <person name="Floi Bucao C."/>
            <person name="Jouanno E."/>
            <person name="Wen M."/>
            <person name="Mejri S."/>
            <person name="Dirks R."/>
            <person name="Jansen H."/>
            <person name="Henkel C."/>
            <person name="Chen W.J."/>
            <person name="Zahm M."/>
            <person name="Cabau C."/>
            <person name="Klopp C."/>
            <person name="Thompson A.W."/>
            <person name="Robinson-Rechavi M."/>
            <person name="Braasch I."/>
            <person name="Lecointre G."/>
            <person name="Bobe J."/>
            <person name="Postlethwait J.H."/>
            <person name="Berthelot C."/>
            <person name="Roest Crollius H."/>
            <person name="Guiguen Y."/>
        </authorList>
    </citation>
    <scope>NUCLEOTIDE SEQUENCE</scope>
    <source>
        <strain evidence="12">WJC10195</strain>
    </source>
</reference>
<dbReference type="PANTHER" id="PTHR24232">
    <property type="entry name" value="G-PROTEIN COUPLED RECEPTOR"/>
    <property type="match status" value="1"/>
</dbReference>
<evidence type="ECO:0000256" key="2">
    <source>
        <dbReference type="ARBA" id="ARBA00022692"/>
    </source>
</evidence>
<accession>A0A9Q1EWC8</accession>
<evidence type="ECO:0000256" key="10">
    <source>
        <dbReference type="SAM" id="Phobius"/>
    </source>
</evidence>
<comment type="caution">
    <text evidence="12">The sequence shown here is derived from an EMBL/GenBank/DDBJ whole genome shotgun (WGS) entry which is preliminary data.</text>
</comment>
<evidence type="ECO:0000256" key="7">
    <source>
        <dbReference type="ARBA" id="ARBA00023180"/>
    </source>
</evidence>
<keyword evidence="3 10" id="KW-1133">Transmembrane helix</keyword>
<dbReference type="PANTHER" id="PTHR24232:SF101">
    <property type="entry name" value="G-PROTEIN COUPLED RECEPTOR 35-LIKE"/>
    <property type="match status" value="1"/>
</dbReference>
<dbReference type="Gene3D" id="1.20.1070.10">
    <property type="entry name" value="Rhodopsin 7-helix transmembrane proteins"/>
    <property type="match status" value="1"/>
</dbReference>
<dbReference type="GO" id="GO:0007200">
    <property type="term" value="P:phospholipase C-activating G protein-coupled receptor signaling pathway"/>
    <property type="evidence" value="ECO:0007669"/>
    <property type="project" value="TreeGrafter"/>
</dbReference>
<dbReference type="Pfam" id="PF00001">
    <property type="entry name" value="7tm_1"/>
    <property type="match status" value="1"/>
</dbReference>
<dbReference type="PROSITE" id="PS50262">
    <property type="entry name" value="G_PROTEIN_RECEP_F1_2"/>
    <property type="match status" value="1"/>
</dbReference>
<evidence type="ECO:0000256" key="8">
    <source>
        <dbReference type="ARBA" id="ARBA00023224"/>
    </source>
</evidence>
<evidence type="ECO:0000256" key="5">
    <source>
        <dbReference type="ARBA" id="ARBA00023136"/>
    </source>
</evidence>
<evidence type="ECO:0000256" key="4">
    <source>
        <dbReference type="ARBA" id="ARBA00023040"/>
    </source>
</evidence>
<dbReference type="GO" id="GO:0005886">
    <property type="term" value="C:plasma membrane"/>
    <property type="evidence" value="ECO:0007669"/>
    <property type="project" value="TreeGrafter"/>
</dbReference>
<evidence type="ECO:0000313" key="12">
    <source>
        <dbReference type="EMBL" id="KAJ8346201.1"/>
    </source>
</evidence>
<organism evidence="12 13">
    <name type="scientific">Synaphobranchus kaupii</name>
    <name type="common">Kaup's arrowtooth eel</name>
    <dbReference type="NCBI Taxonomy" id="118154"/>
    <lineage>
        <taxon>Eukaryota</taxon>
        <taxon>Metazoa</taxon>
        <taxon>Chordata</taxon>
        <taxon>Craniata</taxon>
        <taxon>Vertebrata</taxon>
        <taxon>Euteleostomi</taxon>
        <taxon>Actinopterygii</taxon>
        <taxon>Neopterygii</taxon>
        <taxon>Teleostei</taxon>
        <taxon>Anguilliformes</taxon>
        <taxon>Synaphobranchidae</taxon>
        <taxon>Synaphobranchus</taxon>
    </lineage>
</organism>
<evidence type="ECO:0000259" key="11">
    <source>
        <dbReference type="PROSITE" id="PS50262"/>
    </source>
</evidence>
<dbReference type="PRINTS" id="PR00237">
    <property type="entry name" value="GPCRRHODOPSN"/>
</dbReference>
<keyword evidence="8 9" id="KW-0807">Transducer</keyword>
<dbReference type="GO" id="GO:0035025">
    <property type="term" value="P:positive regulation of Rho protein signal transduction"/>
    <property type="evidence" value="ECO:0007669"/>
    <property type="project" value="TreeGrafter"/>
</dbReference>
<proteinExistence type="inferred from homology"/>
<dbReference type="InterPro" id="IPR017452">
    <property type="entry name" value="GPCR_Rhodpsn_7TM"/>
</dbReference>
<keyword evidence="2 9" id="KW-0812">Transmembrane</keyword>
<evidence type="ECO:0000256" key="9">
    <source>
        <dbReference type="RuleBase" id="RU000688"/>
    </source>
</evidence>
<dbReference type="AlphaFoldDB" id="A0A9Q1EWC8"/>
<keyword evidence="13" id="KW-1185">Reference proteome</keyword>
<dbReference type="EMBL" id="JAINUF010000012">
    <property type="protein sequence ID" value="KAJ8346201.1"/>
    <property type="molecule type" value="Genomic_DNA"/>
</dbReference>
<name>A0A9Q1EWC8_SYNKA</name>
<feature type="domain" description="G-protein coupled receptors family 1 profile" evidence="11">
    <location>
        <begin position="35"/>
        <end position="124"/>
    </location>
</feature>
<dbReference type="GO" id="GO:0004930">
    <property type="term" value="F:G protein-coupled receptor activity"/>
    <property type="evidence" value="ECO:0007669"/>
    <property type="project" value="UniProtKB-KW"/>
</dbReference>
<sequence length="231" mass="26277">MSWNQTDRCNLTLMEEVEVFHKVAYIPVFALGLLLNSMALYMFILKRASRTETDIYMMNLAVADFALILFLPFRIYDNFNRLNVWYFCRILICIHYLNMYASILTLTAISVHRFVLVKFPFNARAGGVPLHSNKTAPPAVCLLKVHQAACGWVSLRFPQQGESASSSQSDHVQRLYSSQSVRHWFQPGVRLFVCAMRASVGRDVWEAVLEVRLPRRMGNGPSLVVLGGRTG</sequence>
<keyword evidence="7" id="KW-0325">Glycoprotein</keyword>
<comment type="similarity">
    <text evidence="9">Belongs to the G-protein coupled receptor 1 family.</text>
</comment>
<feature type="transmembrane region" description="Helical" evidence="10">
    <location>
        <begin position="23"/>
        <end position="44"/>
    </location>
</feature>
<evidence type="ECO:0000256" key="1">
    <source>
        <dbReference type="ARBA" id="ARBA00004141"/>
    </source>
</evidence>
<evidence type="ECO:0000313" key="13">
    <source>
        <dbReference type="Proteomes" id="UP001152622"/>
    </source>
</evidence>
<dbReference type="OrthoDB" id="6086428at2759"/>
<dbReference type="InterPro" id="IPR000276">
    <property type="entry name" value="GPCR_Rhodpsn"/>
</dbReference>
<dbReference type="SUPFAM" id="SSF81321">
    <property type="entry name" value="Family A G protein-coupled receptor-like"/>
    <property type="match status" value="1"/>
</dbReference>
<gene>
    <name evidence="12" type="ORF">SKAU_G00303940</name>
</gene>
<comment type="subcellular location">
    <subcellularLocation>
        <location evidence="1">Membrane</location>
        <topology evidence="1">Multi-pass membrane protein</topology>
    </subcellularLocation>
</comment>
<dbReference type="Proteomes" id="UP001152622">
    <property type="component" value="Chromosome 12"/>
</dbReference>
<protein>
    <recommendedName>
        <fullName evidence="11">G-protein coupled receptors family 1 profile domain-containing protein</fullName>
    </recommendedName>
</protein>
<evidence type="ECO:0000256" key="3">
    <source>
        <dbReference type="ARBA" id="ARBA00022989"/>
    </source>
</evidence>
<keyword evidence="6 9" id="KW-0675">Receptor</keyword>